<accession>A0A6C0H867</accession>
<reference evidence="2" key="1">
    <citation type="journal article" date="2020" name="Nature">
        <title>Giant virus diversity and host interactions through global metagenomics.</title>
        <authorList>
            <person name="Schulz F."/>
            <person name="Roux S."/>
            <person name="Paez-Espino D."/>
            <person name="Jungbluth S."/>
            <person name="Walsh D.A."/>
            <person name="Denef V.J."/>
            <person name="McMahon K.D."/>
            <person name="Konstantinidis K.T."/>
            <person name="Eloe-Fadrosh E.A."/>
            <person name="Kyrpides N.C."/>
            <person name="Woyke T."/>
        </authorList>
    </citation>
    <scope>NUCLEOTIDE SEQUENCE</scope>
    <source>
        <strain evidence="2">GVMAG-M-3300023179-82</strain>
    </source>
</reference>
<keyword evidence="1" id="KW-0812">Transmembrane</keyword>
<dbReference type="AlphaFoldDB" id="A0A6C0H867"/>
<keyword evidence="1" id="KW-1133">Transmembrane helix</keyword>
<organism evidence="2">
    <name type="scientific">viral metagenome</name>
    <dbReference type="NCBI Taxonomy" id="1070528"/>
    <lineage>
        <taxon>unclassified sequences</taxon>
        <taxon>metagenomes</taxon>
        <taxon>organismal metagenomes</taxon>
    </lineage>
</organism>
<dbReference type="EMBL" id="MN739900">
    <property type="protein sequence ID" value="QHT76704.1"/>
    <property type="molecule type" value="Genomic_DNA"/>
</dbReference>
<evidence type="ECO:0000256" key="1">
    <source>
        <dbReference type="SAM" id="Phobius"/>
    </source>
</evidence>
<protein>
    <submittedName>
        <fullName evidence="2">Uncharacterized protein</fullName>
    </submittedName>
</protein>
<name>A0A6C0H867_9ZZZZ</name>
<proteinExistence type="predicted"/>
<evidence type="ECO:0000313" key="2">
    <source>
        <dbReference type="EMBL" id="QHT76704.1"/>
    </source>
</evidence>
<sequence>MFIIISAILIIKLVFIYYYCYFQINYKNFRKIINKFLNLKLFIFREIIKIKKT</sequence>
<feature type="transmembrane region" description="Helical" evidence="1">
    <location>
        <begin position="6"/>
        <end position="24"/>
    </location>
</feature>
<keyword evidence="1" id="KW-0472">Membrane</keyword>